<sequence length="39" mass="4730">MRVLRCAWVRRTGDFETVYELETIMSSRAYFNSWVTNKL</sequence>
<dbReference type="AlphaFoldDB" id="A0A1M6HR52"/>
<protein>
    <submittedName>
        <fullName evidence="1">Uncharacterized protein</fullName>
    </submittedName>
</protein>
<evidence type="ECO:0000313" key="2">
    <source>
        <dbReference type="Proteomes" id="UP000183982"/>
    </source>
</evidence>
<dbReference type="EMBL" id="FQZQ01000006">
    <property type="protein sequence ID" value="SHJ24671.1"/>
    <property type="molecule type" value="Genomic_DNA"/>
</dbReference>
<keyword evidence="2" id="KW-1185">Reference proteome</keyword>
<dbReference type="Proteomes" id="UP000183982">
    <property type="component" value="Unassembled WGS sequence"/>
</dbReference>
<proteinExistence type="predicted"/>
<organism evidence="1 2">
    <name type="scientific">Shimia gijangensis</name>
    <dbReference type="NCBI Taxonomy" id="1470563"/>
    <lineage>
        <taxon>Bacteria</taxon>
        <taxon>Pseudomonadati</taxon>
        <taxon>Pseudomonadota</taxon>
        <taxon>Alphaproteobacteria</taxon>
        <taxon>Rhodobacterales</taxon>
        <taxon>Roseobacteraceae</taxon>
    </lineage>
</organism>
<name>A0A1M6HR52_9RHOB</name>
<dbReference type="STRING" id="1470563.SAMN05444000_106123"/>
<evidence type="ECO:0000313" key="1">
    <source>
        <dbReference type="EMBL" id="SHJ24671.1"/>
    </source>
</evidence>
<gene>
    <name evidence="1" type="ORF">SAMN05444000_106123</name>
</gene>
<reference evidence="2" key="1">
    <citation type="submission" date="2016-11" db="EMBL/GenBank/DDBJ databases">
        <authorList>
            <person name="Varghese N."/>
            <person name="Submissions S."/>
        </authorList>
    </citation>
    <scope>NUCLEOTIDE SEQUENCE [LARGE SCALE GENOMIC DNA]</scope>
    <source>
        <strain evidence="2">DSM 100564</strain>
    </source>
</reference>
<accession>A0A1M6HR52</accession>